<evidence type="ECO:0000313" key="3">
    <source>
        <dbReference type="Proteomes" id="UP001596545"/>
    </source>
</evidence>
<comment type="caution">
    <text evidence="2">The sequence shown here is derived from an EMBL/GenBank/DDBJ whole genome shotgun (WGS) entry which is preliminary data.</text>
</comment>
<keyword evidence="1" id="KW-0812">Transmembrane</keyword>
<keyword evidence="1" id="KW-1133">Transmembrane helix</keyword>
<dbReference type="RefSeq" id="WP_256409920.1">
    <property type="nucleotide sequence ID" value="NZ_JANHDN010000008.1"/>
</dbReference>
<feature type="transmembrane region" description="Helical" evidence="1">
    <location>
        <begin position="25"/>
        <end position="44"/>
    </location>
</feature>
<accession>A0ABD6ANZ4</accession>
<organism evidence="2 3">
    <name type="scientific">Halorubrum rutilum</name>
    <dbReference type="NCBI Taxonomy" id="1364933"/>
    <lineage>
        <taxon>Archaea</taxon>
        <taxon>Methanobacteriati</taxon>
        <taxon>Methanobacteriota</taxon>
        <taxon>Stenosarchaea group</taxon>
        <taxon>Halobacteria</taxon>
        <taxon>Halobacteriales</taxon>
        <taxon>Haloferacaceae</taxon>
        <taxon>Halorubrum</taxon>
    </lineage>
</organism>
<name>A0ABD6ANZ4_9EURY</name>
<gene>
    <name evidence="2" type="ORF">ACFQMF_14535</name>
</gene>
<sequence>MTLSIRPPSPPEQANDRSLSPGTKLTVLLLLFALFLLGVLFGLVRGLS</sequence>
<dbReference type="Proteomes" id="UP001596545">
    <property type="component" value="Unassembled WGS sequence"/>
</dbReference>
<dbReference type="EMBL" id="JBHTBL010000012">
    <property type="protein sequence ID" value="MFC7325787.1"/>
    <property type="molecule type" value="Genomic_DNA"/>
</dbReference>
<protein>
    <submittedName>
        <fullName evidence="2">Uncharacterized protein</fullName>
    </submittedName>
</protein>
<dbReference type="AlphaFoldDB" id="A0ABD6ANZ4"/>
<keyword evidence="1" id="KW-0472">Membrane</keyword>
<evidence type="ECO:0000256" key="1">
    <source>
        <dbReference type="SAM" id="Phobius"/>
    </source>
</evidence>
<proteinExistence type="predicted"/>
<keyword evidence="3" id="KW-1185">Reference proteome</keyword>
<reference evidence="2 3" key="1">
    <citation type="journal article" date="2019" name="Int. J. Syst. Evol. Microbiol.">
        <title>The Global Catalogue of Microorganisms (GCM) 10K type strain sequencing project: providing services to taxonomists for standard genome sequencing and annotation.</title>
        <authorList>
            <consortium name="The Broad Institute Genomics Platform"/>
            <consortium name="The Broad Institute Genome Sequencing Center for Infectious Disease"/>
            <person name="Wu L."/>
            <person name="Ma J."/>
        </authorList>
    </citation>
    <scope>NUCLEOTIDE SEQUENCE [LARGE SCALE GENOMIC DNA]</scope>
    <source>
        <strain evidence="2 3">CGMCC 1.12554</strain>
    </source>
</reference>
<evidence type="ECO:0000313" key="2">
    <source>
        <dbReference type="EMBL" id="MFC7325787.1"/>
    </source>
</evidence>